<dbReference type="AlphaFoldDB" id="A0AAE1FBF0"/>
<feature type="repeat" description="TPR" evidence="1">
    <location>
        <begin position="13"/>
        <end position="46"/>
    </location>
</feature>
<accession>A0AAE1FBF0</accession>
<dbReference type="PROSITE" id="PS50005">
    <property type="entry name" value="TPR"/>
    <property type="match status" value="1"/>
</dbReference>
<name>A0AAE1FBF0_PETCI</name>
<keyword evidence="3" id="KW-1185">Reference proteome</keyword>
<sequence length="136" mass="15617">MDVRSGRDNFLEAEHWFDKGMKALNADNFDYAVESLNKAVHISPDKVEYRKQLHRASRRKHKKNGCISKVDTIKLAAVRSRILTAEVKQDWKAVYVLAEDGIAINPWEAPLFAHVATSRHAPEQLRRGEVLVDVRR</sequence>
<comment type="caution">
    <text evidence="2">The sequence shown here is derived from an EMBL/GenBank/DDBJ whole genome shotgun (WGS) entry which is preliminary data.</text>
</comment>
<gene>
    <name evidence="2" type="ORF">Pcinc_023989</name>
</gene>
<dbReference type="Proteomes" id="UP001286313">
    <property type="component" value="Unassembled WGS sequence"/>
</dbReference>
<reference evidence="2" key="1">
    <citation type="submission" date="2023-10" db="EMBL/GenBank/DDBJ databases">
        <title>Genome assemblies of two species of porcelain crab, Petrolisthes cinctipes and Petrolisthes manimaculis (Anomura: Porcellanidae).</title>
        <authorList>
            <person name="Angst P."/>
        </authorList>
    </citation>
    <scope>NUCLEOTIDE SEQUENCE</scope>
    <source>
        <strain evidence="2">PB745_01</strain>
        <tissue evidence="2">Gill</tissue>
    </source>
</reference>
<evidence type="ECO:0000313" key="3">
    <source>
        <dbReference type="Proteomes" id="UP001286313"/>
    </source>
</evidence>
<keyword evidence="1" id="KW-0802">TPR repeat</keyword>
<organism evidence="2 3">
    <name type="scientific">Petrolisthes cinctipes</name>
    <name type="common">Flat porcelain crab</name>
    <dbReference type="NCBI Taxonomy" id="88211"/>
    <lineage>
        <taxon>Eukaryota</taxon>
        <taxon>Metazoa</taxon>
        <taxon>Ecdysozoa</taxon>
        <taxon>Arthropoda</taxon>
        <taxon>Crustacea</taxon>
        <taxon>Multicrustacea</taxon>
        <taxon>Malacostraca</taxon>
        <taxon>Eumalacostraca</taxon>
        <taxon>Eucarida</taxon>
        <taxon>Decapoda</taxon>
        <taxon>Pleocyemata</taxon>
        <taxon>Anomura</taxon>
        <taxon>Galatheoidea</taxon>
        <taxon>Porcellanidae</taxon>
        <taxon>Petrolisthes</taxon>
    </lineage>
</organism>
<protein>
    <submittedName>
        <fullName evidence="2">Uncharacterized protein</fullName>
    </submittedName>
</protein>
<dbReference type="SUPFAM" id="SSF48452">
    <property type="entry name" value="TPR-like"/>
    <property type="match status" value="1"/>
</dbReference>
<dbReference type="InterPro" id="IPR011990">
    <property type="entry name" value="TPR-like_helical_dom_sf"/>
</dbReference>
<dbReference type="InterPro" id="IPR019734">
    <property type="entry name" value="TPR_rpt"/>
</dbReference>
<dbReference type="EMBL" id="JAWQEG010002606">
    <property type="protein sequence ID" value="KAK3870793.1"/>
    <property type="molecule type" value="Genomic_DNA"/>
</dbReference>
<evidence type="ECO:0000313" key="2">
    <source>
        <dbReference type="EMBL" id="KAK3870793.1"/>
    </source>
</evidence>
<evidence type="ECO:0000256" key="1">
    <source>
        <dbReference type="PROSITE-ProRule" id="PRU00339"/>
    </source>
</evidence>
<proteinExistence type="predicted"/>